<dbReference type="AlphaFoldDB" id="A0A087VYL3"/>
<accession>A0A087VYL3</accession>
<dbReference type="EMBL" id="LN902848">
    <property type="protein sequence ID" value="CDI97206.1"/>
    <property type="molecule type" value="Genomic_DNA"/>
</dbReference>
<name>A0A087VYL3_ECHMU</name>
<gene>
    <name evidence="1" type="ORF">EmuJ_000097100</name>
</gene>
<evidence type="ECO:0000313" key="1">
    <source>
        <dbReference type="EMBL" id="CDI97206.1"/>
    </source>
</evidence>
<reference evidence="1" key="2">
    <citation type="submission" date="2015-11" db="EMBL/GenBank/DDBJ databases">
        <authorList>
            <person name="Zhang Y."/>
            <person name="Guo Z."/>
        </authorList>
    </citation>
    <scope>NUCLEOTIDE SEQUENCE</scope>
</reference>
<evidence type="ECO:0000313" key="2">
    <source>
        <dbReference type="Proteomes" id="UP000017246"/>
    </source>
</evidence>
<protein>
    <submittedName>
        <fullName evidence="1">Expressed protein</fullName>
    </submittedName>
</protein>
<organism evidence="1 2">
    <name type="scientific">Echinococcus multilocularis</name>
    <name type="common">Fox tapeworm</name>
    <dbReference type="NCBI Taxonomy" id="6211"/>
    <lineage>
        <taxon>Eukaryota</taxon>
        <taxon>Metazoa</taxon>
        <taxon>Spiralia</taxon>
        <taxon>Lophotrochozoa</taxon>
        <taxon>Platyhelminthes</taxon>
        <taxon>Cestoda</taxon>
        <taxon>Eucestoda</taxon>
        <taxon>Cyclophyllidea</taxon>
        <taxon>Taeniidae</taxon>
        <taxon>Echinococcus</taxon>
    </lineage>
</organism>
<dbReference type="Proteomes" id="UP000017246">
    <property type="component" value="Unassembled WGS sequence"/>
</dbReference>
<keyword evidence="2" id="KW-1185">Reference proteome</keyword>
<sequence>MLPFSPKPAGDQAEHFPDVIEIVRQTSNTKQNQVGFWHLLPFCSQRLLAGKVSCLWEEVQSNGTITYLKQVKIKAIKVAIAK</sequence>
<proteinExistence type="predicted"/>
<reference evidence="1" key="1">
    <citation type="journal article" date="2013" name="Nature">
        <title>The genomes of four tapeworm species reveal adaptations to parasitism.</title>
        <authorList>
            <person name="Tsai I.J."/>
            <person name="Zarowiecki M."/>
            <person name="Holroyd N."/>
            <person name="Garciarrubio A."/>
            <person name="Sanchez-Flores A."/>
            <person name="Brooks K.L."/>
            <person name="Tracey A."/>
            <person name="Bobes R.J."/>
            <person name="Fragoso G."/>
            <person name="Sciutto E."/>
            <person name="Aslett M."/>
            <person name="Beasley H."/>
            <person name="Bennett H.M."/>
            <person name="Cai J."/>
            <person name="Camicia F."/>
            <person name="Clark R."/>
            <person name="Cucher M."/>
            <person name="De Silva N."/>
            <person name="Day T.A."/>
            <person name="Deplazes P."/>
            <person name="Estrada K."/>
            <person name="Fernandez C."/>
            <person name="Holland P.W."/>
            <person name="Hou J."/>
            <person name="Hu S."/>
            <person name="Huckvale T."/>
            <person name="Hung S.S."/>
            <person name="Kamenetzky L."/>
            <person name="Keane J.A."/>
            <person name="Kiss F."/>
            <person name="Koziol U."/>
            <person name="Lambert O."/>
            <person name="Liu K."/>
            <person name="Luo X."/>
            <person name="Luo Y."/>
            <person name="Macchiaroli N."/>
            <person name="Nichol S."/>
            <person name="Paps J."/>
            <person name="Parkinson J."/>
            <person name="Pouchkina-Stantcheva N."/>
            <person name="Riddiford N."/>
            <person name="Rosenzvit M."/>
            <person name="Salinas G."/>
            <person name="Wasmuth J.D."/>
            <person name="Zamanian M."/>
            <person name="Zheng Y."/>
            <person name="Cai X."/>
            <person name="Soberon X."/>
            <person name="Olson P.D."/>
            <person name="Laclette J.P."/>
            <person name="Brehm K."/>
            <person name="Berriman M."/>
            <person name="Garciarrubio A."/>
            <person name="Bobes R.J."/>
            <person name="Fragoso G."/>
            <person name="Sanchez-Flores A."/>
            <person name="Estrada K."/>
            <person name="Cevallos M.A."/>
            <person name="Morett E."/>
            <person name="Gonzalez V."/>
            <person name="Portillo T."/>
            <person name="Ochoa-Leyva A."/>
            <person name="Jose M.V."/>
            <person name="Sciutto E."/>
            <person name="Landa A."/>
            <person name="Jimenez L."/>
            <person name="Valdes V."/>
            <person name="Carrero J.C."/>
            <person name="Larralde C."/>
            <person name="Morales-Montor J."/>
            <person name="Limon-Lason J."/>
            <person name="Soberon X."/>
            <person name="Laclette J.P."/>
        </authorList>
    </citation>
    <scope>NUCLEOTIDE SEQUENCE [LARGE SCALE GENOMIC DNA]</scope>
</reference>